<dbReference type="PANTHER" id="PTHR38839">
    <property type="entry name" value="TRANSCRIPTIONAL REGULATOR WHID-RELATED"/>
    <property type="match status" value="1"/>
</dbReference>
<comment type="similarity">
    <text evidence="2 11">Belongs to the WhiB family.</text>
</comment>
<proteinExistence type="inferred from homology"/>
<keyword evidence="10 11" id="KW-0804">Transcription</keyword>
<keyword evidence="15" id="KW-1185">Reference proteome</keyword>
<comment type="PTM">
    <text evidence="11">Upon Fe-S cluster removal intramolecular disulfide bonds are formed.</text>
</comment>
<feature type="domain" description="4Fe-4S Wbl-type" evidence="13">
    <location>
        <begin position="69"/>
        <end position="125"/>
    </location>
</feature>
<dbReference type="Proteomes" id="UP001501791">
    <property type="component" value="Unassembled WGS sequence"/>
</dbReference>
<keyword evidence="5 11" id="KW-0408">Iron</keyword>
<feature type="binding site" evidence="11">
    <location>
        <position position="101"/>
    </location>
    <ligand>
        <name>[4Fe-4S] cluster</name>
        <dbReference type="ChEBI" id="CHEBI:49883"/>
    </ligand>
</feature>
<keyword evidence="4 11" id="KW-0479">Metal-binding</keyword>
<evidence type="ECO:0000256" key="9">
    <source>
        <dbReference type="ARBA" id="ARBA00023157"/>
    </source>
</evidence>
<dbReference type="InterPro" id="IPR034768">
    <property type="entry name" value="4FE4S_WBL"/>
</dbReference>
<feature type="binding site" evidence="11">
    <location>
        <position position="70"/>
    </location>
    <ligand>
        <name>[4Fe-4S] cluster</name>
        <dbReference type="ChEBI" id="CHEBI:49883"/>
    </ligand>
</feature>
<evidence type="ECO:0000256" key="12">
    <source>
        <dbReference type="SAM" id="MobiDB-lite"/>
    </source>
</evidence>
<evidence type="ECO:0000256" key="6">
    <source>
        <dbReference type="ARBA" id="ARBA00023014"/>
    </source>
</evidence>
<evidence type="ECO:0000256" key="1">
    <source>
        <dbReference type="ARBA" id="ARBA00004496"/>
    </source>
</evidence>
<feature type="region of interest" description="Disordered" evidence="12">
    <location>
        <begin position="264"/>
        <end position="288"/>
    </location>
</feature>
<feature type="region of interest" description="Disordered" evidence="12">
    <location>
        <begin position="187"/>
        <end position="220"/>
    </location>
</feature>
<dbReference type="InterPro" id="IPR003482">
    <property type="entry name" value="Whib"/>
</dbReference>
<evidence type="ECO:0000259" key="13">
    <source>
        <dbReference type="PROSITE" id="PS51674"/>
    </source>
</evidence>
<comment type="caution">
    <text evidence="14">The sequence shown here is derived from an EMBL/GenBank/DDBJ whole genome shotgun (WGS) entry which is preliminary data.</text>
</comment>
<evidence type="ECO:0000256" key="8">
    <source>
        <dbReference type="ARBA" id="ARBA00023125"/>
    </source>
</evidence>
<keyword evidence="11" id="KW-0963">Cytoplasm</keyword>
<comment type="function">
    <text evidence="11">Acts as a transcriptional regulator. Probably redox-responsive. The apo- but not holo-form probably binds DNA.</text>
</comment>
<comment type="PTM">
    <text evidence="11">The Fe-S cluster can be nitrosylated by nitric oxide (NO).</text>
</comment>
<protein>
    <recommendedName>
        <fullName evidence="11">Transcriptional regulator WhiB</fullName>
    </recommendedName>
</protein>
<organism evidence="14 15">
    <name type="scientific">Brevibacterium picturae</name>
    <dbReference type="NCBI Taxonomy" id="260553"/>
    <lineage>
        <taxon>Bacteria</taxon>
        <taxon>Bacillati</taxon>
        <taxon>Actinomycetota</taxon>
        <taxon>Actinomycetes</taxon>
        <taxon>Micrococcales</taxon>
        <taxon>Brevibacteriaceae</taxon>
        <taxon>Brevibacterium</taxon>
    </lineage>
</organism>
<evidence type="ECO:0000256" key="10">
    <source>
        <dbReference type="ARBA" id="ARBA00023163"/>
    </source>
</evidence>
<keyword evidence="8 11" id="KW-0238">DNA-binding</keyword>
<comment type="cofactor">
    <cofactor evidence="11">
        <name>[4Fe-4S] cluster</name>
        <dbReference type="ChEBI" id="CHEBI:49883"/>
    </cofactor>
    <text evidence="11">Binds 1 [4Fe-4S] cluster per subunit. Following nitrosylation of the [4Fe-4S] cluster binds 1 [4Fe-8(NO)] cluster per subunit.</text>
</comment>
<evidence type="ECO:0000313" key="14">
    <source>
        <dbReference type="EMBL" id="GAA1551588.1"/>
    </source>
</evidence>
<keyword evidence="7 11" id="KW-0805">Transcription regulation</keyword>
<name>A0ABN2C5E5_9MICO</name>
<feature type="binding site" evidence="11">
    <location>
        <position position="95"/>
    </location>
    <ligand>
        <name>[4Fe-4S] cluster</name>
        <dbReference type="ChEBI" id="CHEBI:49883"/>
    </ligand>
</feature>
<evidence type="ECO:0000256" key="4">
    <source>
        <dbReference type="ARBA" id="ARBA00022723"/>
    </source>
</evidence>
<dbReference type="RefSeq" id="WP_346036513.1">
    <property type="nucleotide sequence ID" value="NZ_BAAALY010000012.1"/>
</dbReference>
<comment type="subcellular location">
    <subcellularLocation>
        <location evidence="1 11">Cytoplasm</location>
    </subcellularLocation>
</comment>
<evidence type="ECO:0000256" key="2">
    <source>
        <dbReference type="ARBA" id="ARBA00006597"/>
    </source>
</evidence>
<dbReference type="PROSITE" id="PS51674">
    <property type="entry name" value="4FE4S_WBL"/>
    <property type="match status" value="1"/>
</dbReference>
<keyword evidence="3 11" id="KW-0004">4Fe-4S</keyword>
<evidence type="ECO:0000313" key="15">
    <source>
        <dbReference type="Proteomes" id="UP001501791"/>
    </source>
</evidence>
<evidence type="ECO:0000256" key="11">
    <source>
        <dbReference type="HAMAP-Rule" id="MF_01479"/>
    </source>
</evidence>
<feature type="binding site" evidence="11">
    <location>
        <position position="92"/>
    </location>
    <ligand>
        <name>[4Fe-4S] cluster</name>
        <dbReference type="ChEBI" id="CHEBI:49883"/>
    </ligand>
</feature>
<reference evidence="14 15" key="1">
    <citation type="journal article" date="2019" name="Int. J. Syst. Evol. Microbiol.">
        <title>The Global Catalogue of Microorganisms (GCM) 10K type strain sequencing project: providing services to taxonomists for standard genome sequencing and annotation.</title>
        <authorList>
            <consortium name="The Broad Institute Genomics Platform"/>
            <consortium name="The Broad Institute Genome Sequencing Center for Infectious Disease"/>
            <person name="Wu L."/>
            <person name="Ma J."/>
        </authorList>
    </citation>
    <scope>NUCLEOTIDE SEQUENCE [LARGE SCALE GENOMIC DNA]</scope>
    <source>
        <strain evidence="14 15">JCM 13319</strain>
    </source>
</reference>
<sequence length="288" mass="31971">MSAEAFQDDYEHLEEVGLETVPADADPTDKGHSRDKIAAQLSAMGLTLEQIQATYVFWDAQDMLAEPVSCRYDPDTWFSIVGDEQQYAKRFCASCPVINECRDYADALNVRVGIWGGENRASRNYLIERQLMTTEPNTDKPTTTTPAPAPKAETEIWGAPQYTIEEMSKLSPQKIDKAHKAGQLQALVDGDNEKLLEVRGGSPAPQTTEDPEADPADKPADDQELIEWHREMKERYGVEQLTLAEMEELAQENVEELRLRIDEGQTQAVVAGKTGPSTGAGKTTEPKE</sequence>
<keyword evidence="6 11" id="KW-0411">Iron-sulfur</keyword>
<accession>A0ABN2C5E5</accession>
<gene>
    <name evidence="11" type="primary">whiB</name>
    <name evidence="14" type="ORF">GCM10009691_27670</name>
</gene>
<evidence type="ECO:0000256" key="5">
    <source>
        <dbReference type="ARBA" id="ARBA00023004"/>
    </source>
</evidence>
<evidence type="ECO:0000256" key="7">
    <source>
        <dbReference type="ARBA" id="ARBA00023015"/>
    </source>
</evidence>
<evidence type="ECO:0000256" key="3">
    <source>
        <dbReference type="ARBA" id="ARBA00022485"/>
    </source>
</evidence>
<dbReference type="EMBL" id="BAAALY010000012">
    <property type="protein sequence ID" value="GAA1551588.1"/>
    <property type="molecule type" value="Genomic_DNA"/>
</dbReference>
<dbReference type="Pfam" id="PF02467">
    <property type="entry name" value="Whib"/>
    <property type="match status" value="1"/>
</dbReference>
<dbReference type="HAMAP" id="MF_01479">
    <property type="entry name" value="WhiB"/>
    <property type="match status" value="1"/>
</dbReference>
<keyword evidence="9 11" id="KW-1015">Disulfide bond</keyword>